<evidence type="ECO:0000313" key="1">
    <source>
        <dbReference type="EMBL" id="MEE4543961.1"/>
    </source>
</evidence>
<organism evidence="1 2">
    <name type="scientific">Actinacidiphila polyblastidii</name>
    <dbReference type="NCBI Taxonomy" id="3110430"/>
    <lineage>
        <taxon>Bacteria</taxon>
        <taxon>Bacillati</taxon>
        <taxon>Actinomycetota</taxon>
        <taxon>Actinomycetes</taxon>
        <taxon>Kitasatosporales</taxon>
        <taxon>Streptomycetaceae</taxon>
        <taxon>Actinacidiphila</taxon>
    </lineage>
</organism>
<sequence>MAEPPAVPHLVPAPAASGICLRRRPRTRPSPAPAQQLRALSDYRPVVLDVPDIDTAA</sequence>
<dbReference type="RefSeq" id="WP_330796836.1">
    <property type="nucleotide sequence ID" value="NZ_JAZEWV010000014.1"/>
</dbReference>
<dbReference type="EMBL" id="JAZEWV010000014">
    <property type="protein sequence ID" value="MEE4543961.1"/>
    <property type="molecule type" value="Genomic_DNA"/>
</dbReference>
<comment type="caution">
    <text evidence="1">The sequence shown here is derived from an EMBL/GenBank/DDBJ whole genome shotgun (WGS) entry which is preliminary data.</text>
</comment>
<proteinExistence type="predicted"/>
<gene>
    <name evidence="1" type="ORF">V2S66_18530</name>
</gene>
<protein>
    <submittedName>
        <fullName evidence="1">Uncharacterized protein</fullName>
    </submittedName>
</protein>
<reference evidence="1 2" key="1">
    <citation type="submission" date="2023-12" db="EMBL/GenBank/DDBJ databases">
        <title>Streptomyces sp. V4-01.</title>
        <authorList>
            <person name="Somphong A."/>
            <person name="Phongsopitanun W."/>
        </authorList>
    </citation>
    <scope>NUCLEOTIDE SEQUENCE [LARGE SCALE GENOMIC DNA]</scope>
    <source>
        <strain evidence="1 2">V4-01</strain>
    </source>
</reference>
<name>A0ABU7PDU7_9ACTN</name>
<dbReference type="Proteomes" id="UP001344658">
    <property type="component" value="Unassembled WGS sequence"/>
</dbReference>
<evidence type="ECO:0000313" key="2">
    <source>
        <dbReference type="Proteomes" id="UP001344658"/>
    </source>
</evidence>
<accession>A0ABU7PDU7</accession>
<keyword evidence="2" id="KW-1185">Reference proteome</keyword>